<dbReference type="Proteomes" id="UP000699462">
    <property type="component" value="Unassembled WGS sequence"/>
</dbReference>
<dbReference type="PROSITE" id="PS00107">
    <property type="entry name" value="PROTEIN_KINASE_ATP"/>
    <property type="match status" value="1"/>
</dbReference>
<evidence type="ECO:0000256" key="1">
    <source>
        <dbReference type="PROSITE-ProRule" id="PRU10141"/>
    </source>
</evidence>
<organism evidence="4 5">
    <name type="scientific">Paragonimus westermani</name>
    <dbReference type="NCBI Taxonomy" id="34504"/>
    <lineage>
        <taxon>Eukaryota</taxon>
        <taxon>Metazoa</taxon>
        <taxon>Spiralia</taxon>
        <taxon>Lophotrochozoa</taxon>
        <taxon>Platyhelminthes</taxon>
        <taxon>Trematoda</taxon>
        <taxon>Digenea</taxon>
        <taxon>Plagiorchiida</taxon>
        <taxon>Troglotremata</taxon>
        <taxon>Troglotrematidae</taxon>
        <taxon>Paragonimus</taxon>
    </lineage>
</organism>
<dbReference type="InterPro" id="IPR000719">
    <property type="entry name" value="Prot_kinase_dom"/>
</dbReference>
<protein>
    <recommendedName>
        <fullName evidence="3">Protein kinase domain-containing protein</fullName>
    </recommendedName>
</protein>
<reference evidence="4 5" key="1">
    <citation type="submission" date="2019-07" db="EMBL/GenBank/DDBJ databases">
        <title>Annotation for the trematode Paragonimus westermani.</title>
        <authorList>
            <person name="Choi Y.-J."/>
        </authorList>
    </citation>
    <scope>NUCLEOTIDE SEQUENCE [LARGE SCALE GENOMIC DNA]</scope>
    <source>
        <strain evidence="4">180907_Pwestermani</strain>
    </source>
</reference>
<dbReference type="GO" id="GO:0004672">
    <property type="term" value="F:protein kinase activity"/>
    <property type="evidence" value="ECO:0007669"/>
    <property type="project" value="InterPro"/>
</dbReference>
<gene>
    <name evidence="4" type="ORF">P879_10132</name>
</gene>
<keyword evidence="1" id="KW-0067">ATP-binding</keyword>
<evidence type="ECO:0000259" key="3">
    <source>
        <dbReference type="PROSITE" id="PS50011"/>
    </source>
</evidence>
<dbReference type="EMBL" id="JTDF01004887">
    <property type="protein sequence ID" value="KAF8566593.1"/>
    <property type="molecule type" value="Genomic_DNA"/>
</dbReference>
<dbReference type="SUPFAM" id="SSF56112">
    <property type="entry name" value="Protein kinase-like (PK-like)"/>
    <property type="match status" value="1"/>
</dbReference>
<name>A0A8T0DFL6_9TREM</name>
<dbReference type="Gene3D" id="3.30.200.20">
    <property type="entry name" value="Phosphorylase Kinase, domain 1"/>
    <property type="match status" value="1"/>
</dbReference>
<dbReference type="AlphaFoldDB" id="A0A8T0DFL6"/>
<evidence type="ECO:0000313" key="5">
    <source>
        <dbReference type="Proteomes" id="UP000699462"/>
    </source>
</evidence>
<dbReference type="OrthoDB" id="248923at2759"/>
<evidence type="ECO:0000313" key="4">
    <source>
        <dbReference type="EMBL" id="KAF8566593.1"/>
    </source>
</evidence>
<dbReference type="InterPro" id="IPR017441">
    <property type="entry name" value="Protein_kinase_ATP_BS"/>
</dbReference>
<feature type="binding site" evidence="1">
    <location>
        <position position="68"/>
    </location>
    <ligand>
        <name>ATP</name>
        <dbReference type="ChEBI" id="CHEBI:30616"/>
    </ligand>
</feature>
<sequence>MSQLRRSTSFARVRSAPTQRASTNSNTVPHSSYAALANYTIQLSIGQGQFATVWRAVHKPSGRNVAMKRVKVICT</sequence>
<proteinExistence type="predicted"/>
<accession>A0A8T0DFL6</accession>
<keyword evidence="5" id="KW-1185">Reference proteome</keyword>
<dbReference type="GO" id="GO:0005524">
    <property type="term" value="F:ATP binding"/>
    <property type="evidence" value="ECO:0007669"/>
    <property type="project" value="UniProtKB-UniRule"/>
</dbReference>
<keyword evidence="1" id="KW-0547">Nucleotide-binding</keyword>
<feature type="region of interest" description="Disordered" evidence="2">
    <location>
        <begin position="1"/>
        <end position="29"/>
    </location>
</feature>
<dbReference type="PROSITE" id="PS50011">
    <property type="entry name" value="PROTEIN_KINASE_DOM"/>
    <property type="match status" value="1"/>
</dbReference>
<feature type="domain" description="Protein kinase" evidence="3">
    <location>
        <begin position="39"/>
        <end position="75"/>
    </location>
</feature>
<evidence type="ECO:0000256" key="2">
    <source>
        <dbReference type="SAM" id="MobiDB-lite"/>
    </source>
</evidence>
<dbReference type="InterPro" id="IPR011009">
    <property type="entry name" value="Kinase-like_dom_sf"/>
</dbReference>
<comment type="caution">
    <text evidence="4">The sequence shown here is derived from an EMBL/GenBank/DDBJ whole genome shotgun (WGS) entry which is preliminary data.</text>
</comment>